<dbReference type="STRING" id="545694.TREPR_0339"/>
<organism evidence="1 2">
    <name type="scientific">Treponema primitia (strain ATCC BAA-887 / DSM 12427 / ZAS-2)</name>
    <dbReference type="NCBI Taxonomy" id="545694"/>
    <lineage>
        <taxon>Bacteria</taxon>
        <taxon>Pseudomonadati</taxon>
        <taxon>Spirochaetota</taxon>
        <taxon>Spirochaetia</taxon>
        <taxon>Spirochaetales</taxon>
        <taxon>Treponemataceae</taxon>
        <taxon>Treponema</taxon>
    </lineage>
</organism>
<accession>F5YN41</accession>
<reference evidence="1 2" key="2">
    <citation type="journal article" date="2011" name="ISME J.">
        <title>RNA-seq reveals cooperative metabolic interactions between two termite-gut spirochete species in co-culture.</title>
        <authorList>
            <person name="Rosenthal A.Z."/>
            <person name="Matson E.G."/>
            <person name="Eldar A."/>
            <person name="Leadbetter J.R."/>
        </authorList>
    </citation>
    <scope>NUCLEOTIDE SEQUENCE [LARGE SCALE GENOMIC DNA]</scope>
    <source>
        <strain evidence="2">ATCC BAA-887 / DSM 12427 / ZAS-2</strain>
    </source>
</reference>
<dbReference type="eggNOG" id="COG0438">
    <property type="taxonomic scope" value="Bacteria"/>
</dbReference>
<dbReference type="SUPFAM" id="SSF53756">
    <property type="entry name" value="UDP-Glycosyltransferase/glycogen phosphorylase"/>
    <property type="match status" value="1"/>
</dbReference>
<gene>
    <name evidence="1" type="ordered locus">TREPR_0339</name>
</gene>
<dbReference type="HOGENOM" id="CLU_055801_0_0_12"/>
<reference evidence="2" key="1">
    <citation type="submission" date="2009-12" db="EMBL/GenBank/DDBJ databases">
        <title>Complete sequence of Treponema primitia strain ZAS-2.</title>
        <authorList>
            <person name="Tetu S.G."/>
            <person name="Matson E."/>
            <person name="Ren Q."/>
            <person name="Seshadri R."/>
            <person name="Elbourne L."/>
            <person name="Hassan K.A."/>
            <person name="Durkin A."/>
            <person name="Radune D."/>
            <person name="Mohamoud Y."/>
            <person name="Shay R."/>
            <person name="Jin S."/>
            <person name="Zhang X."/>
            <person name="Lucey K."/>
            <person name="Ballor N.R."/>
            <person name="Ottesen E."/>
            <person name="Rosenthal R."/>
            <person name="Allen A."/>
            <person name="Leadbetter J.R."/>
            <person name="Paulsen I.T."/>
        </authorList>
    </citation>
    <scope>NUCLEOTIDE SEQUENCE [LARGE SCALE GENOMIC DNA]</scope>
    <source>
        <strain evidence="2">ATCC BAA-887 / DSM 12427 / ZAS-2</strain>
    </source>
</reference>
<proteinExistence type="predicted"/>
<dbReference type="Proteomes" id="UP000009223">
    <property type="component" value="Chromosome"/>
</dbReference>
<protein>
    <submittedName>
        <fullName evidence="1">Putative glycosyltransferase</fullName>
    </submittedName>
</protein>
<dbReference type="KEGG" id="tpi:TREPR_0339"/>
<dbReference type="EMBL" id="CP001843">
    <property type="protein sequence ID" value="AEF86343.1"/>
    <property type="molecule type" value="Genomic_DNA"/>
</dbReference>
<evidence type="ECO:0000313" key="2">
    <source>
        <dbReference type="Proteomes" id="UP000009223"/>
    </source>
</evidence>
<sequence>MDIVLLGEFSGFNKNLNEGLRALGHNSRVIASGDGWKNIDVDILIKQNNNNIIEKLKYRYKWYHVLSNIKKYDIVQLINPWILRLKFFPSYYIIKSLLRNNKKTFLSAAGDDAYYWKYGRKQLRYGPFEDSLKYDIKKNKSVCEKPDFIAFNQFIADNCKGIIPISYEYAISYKIHNNCRKFIPLPINTDSISYSPNIVRDKIVIFHGLNRYGSKGTRFIEKAFKILQEKYPHDLELIIDGKMPLNIYLDVMRRTNVVVDQTYGYSCGMNAIYALAMGKIVMGGAEPESLALLGVDKSPIINILPDVDDIVRKVEWILDNKNNIEKIGYEGRAFVEENHNYIKIAEQYIDVWNNF</sequence>
<dbReference type="OrthoDB" id="6638088at2"/>
<name>F5YN41_TREPZ</name>
<dbReference type="GO" id="GO:0016740">
    <property type="term" value="F:transferase activity"/>
    <property type="evidence" value="ECO:0007669"/>
    <property type="project" value="UniProtKB-KW"/>
</dbReference>
<dbReference type="AlphaFoldDB" id="F5YN41"/>
<dbReference type="Gene3D" id="3.40.50.2000">
    <property type="entry name" value="Glycogen Phosphorylase B"/>
    <property type="match status" value="2"/>
</dbReference>
<keyword evidence="2" id="KW-1185">Reference proteome</keyword>
<evidence type="ECO:0000313" key="1">
    <source>
        <dbReference type="EMBL" id="AEF86343.1"/>
    </source>
</evidence>
<keyword evidence="1" id="KW-0808">Transferase</keyword>